<proteinExistence type="predicted"/>
<comment type="caution">
    <text evidence="1">The sequence shown here is derived from an EMBL/GenBank/DDBJ whole genome shotgun (WGS) entry which is preliminary data.</text>
</comment>
<dbReference type="RefSeq" id="WP_077925021.1">
    <property type="nucleotide sequence ID" value="NZ_BAABKE010000003.1"/>
</dbReference>
<dbReference type="Pfam" id="PF19786">
    <property type="entry name" value="DUF6270"/>
    <property type="match status" value="1"/>
</dbReference>
<name>A0ABP9MMB8_9GAMM</name>
<sequence>MKKIFVYGGCISRDVFNEPYNLGELDLVAYIARYSIAKLCCPSIRIKINEKKVPSAFQRKAIENDARNNLLYFLDLRDYDYLLVDFMFTRFKLVEYESTLLTYSTELSKSGLISPSSHRIISNDSVLYWENFKKGLDIFLEFLSDNNRLHKLLINKIYLATHDDSGKAFDDVGPQNDFLDRIYDLLSNSLDNSQILEYDQAHFIAKSDHHWGRSPMHFIDDFYHDCYQKIVSL</sequence>
<dbReference type="InterPro" id="IPR046237">
    <property type="entry name" value="DUF6270"/>
</dbReference>
<reference evidence="2" key="1">
    <citation type="journal article" date="2019" name="Int. J. Syst. Evol. Microbiol.">
        <title>The Global Catalogue of Microorganisms (GCM) 10K type strain sequencing project: providing services to taxonomists for standard genome sequencing and annotation.</title>
        <authorList>
            <consortium name="The Broad Institute Genomics Platform"/>
            <consortium name="The Broad Institute Genome Sequencing Center for Infectious Disease"/>
            <person name="Wu L."/>
            <person name="Ma J."/>
        </authorList>
    </citation>
    <scope>NUCLEOTIDE SEQUENCE [LARGE SCALE GENOMIC DNA]</scope>
    <source>
        <strain evidence="2">JCM 18424</strain>
    </source>
</reference>
<accession>A0ABP9MMB8</accession>
<keyword evidence="2" id="KW-1185">Reference proteome</keyword>
<protein>
    <submittedName>
        <fullName evidence="1">Uncharacterized protein</fullName>
    </submittedName>
</protein>
<evidence type="ECO:0000313" key="1">
    <source>
        <dbReference type="EMBL" id="GAA5098806.1"/>
    </source>
</evidence>
<dbReference type="EMBL" id="BAABKE010000003">
    <property type="protein sequence ID" value="GAA5098806.1"/>
    <property type="molecule type" value="Genomic_DNA"/>
</dbReference>
<organism evidence="1 2">
    <name type="scientific">Wohlfahrtiimonas larvae</name>
    <dbReference type="NCBI Taxonomy" id="1157986"/>
    <lineage>
        <taxon>Bacteria</taxon>
        <taxon>Pseudomonadati</taxon>
        <taxon>Pseudomonadota</taxon>
        <taxon>Gammaproteobacteria</taxon>
        <taxon>Cardiobacteriales</taxon>
        <taxon>Ignatzschineriaceae</taxon>
        <taxon>Wohlfahrtiimonas</taxon>
    </lineage>
</organism>
<gene>
    <name evidence="1" type="ORF">GCM10023338_11640</name>
</gene>
<dbReference type="Proteomes" id="UP001500631">
    <property type="component" value="Unassembled WGS sequence"/>
</dbReference>
<evidence type="ECO:0000313" key="2">
    <source>
        <dbReference type="Proteomes" id="UP001500631"/>
    </source>
</evidence>